<protein>
    <submittedName>
        <fullName evidence="1">Uncharacterized protein</fullName>
    </submittedName>
</protein>
<proteinExistence type="predicted"/>
<reference evidence="1" key="1">
    <citation type="submission" date="2018-06" db="EMBL/GenBank/DDBJ databases">
        <authorList>
            <person name="Zhirakovskaya E."/>
        </authorList>
    </citation>
    <scope>NUCLEOTIDE SEQUENCE</scope>
</reference>
<dbReference type="AlphaFoldDB" id="A0A3B0RTD8"/>
<sequence length="136" mass="15266">MLFAVKSPVMIAALLLLALFGAAQAMAADPPRLLSDLDIPLMPGFVEEDNSRVVFDTPQGRIIEVRATGQQDRQKTFDYYQLLLPSLGWRRIADKSADCGAFCLMARREAEILKLTVTEIKQPRHKTLIYFSVNPE</sequence>
<name>A0A3B0RTD8_9ZZZZ</name>
<organism evidence="1">
    <name type="scientific">hydrothermal vent metagenome</name>
    <dbReference type="NCBI Taxonomy" id="652676"/>
    <lineage>
        <taxon>unclassified sequences</taxon>
        <taxon>metagenomes</taxon>
        <taxon>ecological metagenomes</taxon>
    </lineage>
</organism>
<dbReference type="EMBL" id="UOED01000014">
    <property type="protein sequence ID" value="VAV86725.1"/>
    <property type="molecule type" value="Genomic_DNA"/>
</dbReference>
<accession>A0A3B0RTD8</accession>
<gene>
    <name evidence="1" type="ORF">MNBD_ALPHA02-2046</name>
</gene>
<evidence type="ECO:0000313" key="1">
    <source>
        <dbReference type="EMBL" id="VAV86725.1"/>
    </source>
</evidence>